<feature type="compositionally biased region" description="Polar residues" evidence="1">
    <location>
        <begin position="323"/>
        <end position="336"/>
    </location>
</feature>
<feature type="transmembrane region" description="Helical" evidence="2">
    <location>
        <begin position="185"/>
        <end position="205"/>
    </location>
</feature>
<dbReference type="Proteomes" id="UP000807342">
    <property type="component" value="Unassembled WGS sequence"/>
</dbReference>
<dbReference type="Pfam" id="PF20151">
    <property type="entry name" value="DUF6533"/>
    <property type="match status" value="1"/>
</dbReference>
<dbReference type="AlphaFoldDB" id="A0A9P5XLQ9"/>
<feature type="transmembrane region" description="Helical" evidence="2">
    <location>
        <begin position="111"/>
        <end position="133"/>
    </location>
</feature>
<sequence>MTSTQTSSTLPHDILTTTIVYGPFHTPSEAAGAQAVNRSSIAALAFLVWDILITFDDEVNYIWPRSWNYTKCVYFFVRYVPVLVEMSILCIGTELTPLFHFTPHDCFIWQVYQAVAVTLIIMAVDTILILRVYALYNNSPVISNVLRCAFVAEIIGMIIGMVLAVPDIRYNDVCLVTHVPKTLGLWLVSLIFQTLLFSLTAYRFYGTVKAGWGDVPLMSLLMQDGTWAFFLLFLIYLGYALLVIIPHHSSSGVLYGWLVAAFSFSGYRIIIRLNCFGSTHPSVARTTNPPSQHTHHTSTDIQFTSNHRASEPESYELNTMHVSRPSQMTGQTSGLSAISELQLPP</sequence>
<dbReference type="OrthoDB" id="2637653at2759"/>
<keyword evidence="2" id="KW-0812">Transmembrane</keyword>
<evidence type="ECO:0000256" key="1">
    <source>
        <dbReference type="SAM" id="MobiDB-lite"/>
    </source>
</evidence>
<feature type="transmembrane region" description="Helical" evidence="2">
    <location>
        <begin position="76"/>
        <end position="99"/>
    </location>
</feature>
<feature type="transmembrane region" description="Helical" evidence="2">
    <location>
        <begin position="226"/>
        <end position="246"/>
    </location>
</feature>
<keyword evidence="2" id="KW-0472">Membrane</keyword>
<dbReference type="InterPro" id="IPR045340">
    <property type="entry name" value="DUF6533"/>
</dbReference>
<comment type="caution">
    <text evidence="4">The sequence shown here is derived from an EMBL/GenBank/DDBJ whole genome shotgun (WGS) entry which is preliminary data.</text>
</comment>
<reference evidence="4" key="1">
    <citation type="submission" date="2020-11" db="EMBL/GenBank/DDBJ databases">
        <authorList>
            <consortium name="DOE Joint Genome Institute"/>
            <person name="Ahrendt S."/>
            <person name="Riley R."/>
            <person name="Andreopoulos W."/>
            <person name="Labutti K."/>
            <person name="Pangilinan J."/>
            <person name="Ruiz-Duenas F.J."/>
            <person name="Barrasa J.M."/>
            <person name="Sanchez-Garcia M."/>
            <person name="Camarero S."/>
            <person name="Miyauchi S."/>
            <person name="Serrano A."/>
            <person name="Linde D."/>
            <person name="Babiker R."/>
            <person name="Drula E."/>
            <person name="Ayuso-Fernandez I."/>
            <person name="Pacheco R."/>
            <person name="Padilla G."/>
            <person name="Ferreira P."/>
            <person name="Barriuso J."/>
            <person name="Kellner H."/>
            <person name="Castanera R."/>
            <person name="Alfaro M."/>
            <person name="Ramirez L."/>
            <person name="Pisabarro A.G."/>
            <person name="Kuo A."/>
            <person name="Tritt A."/>
            <person name="Lipzen A."/>
            <person name="He G."/>
            <person name="Yan M."/>
            <person name="Ng V."/>
            <person name="Cullen D."/>
            <person name="Martin F."/>
            <person name="Rosso M.-N."/>
            <person name="Henrissat B."/>
            <person name="Hibbett D."/>
            <person name="Martinez A.T."/>
            <person name="Grigoriev I.V."/>
        </authorList>
    </citation>
    <scope>NUCLEOTIDE SEQUENCE</scope>
    <source>
        <strain evidence="4">MF-IS2</strain>
    </source>
</reference>
<keyword evidence="5" id="KW-1185">Reference proteome</keyword>
<organism evidence="4 5">
    <name type="scientific">Macrolepiota fuliginosa MF-IS2</name>
    <dbReference type="NCBI Taxonomy" id="1400762"/>
    <lineage>
        <taxon>Eukaryota</taxon>
        <taxon>Fungi</taxon>
        <taxon>Dikarya</taxon>
        <taxon>Basidiomycota</taxon>
        <taxon>Agaricomycotina</taxon>
        <taxon>Agaricomycetes</taxon>
        <taxon>Agaricomycetidae</taxon>
        <taxon>Agaricales</taxon>
        <taxon>Agaricineae</taxon>
        <taxon>Agaricaceae</taxon>
        <taxon>Macrolepiota</taxon>
    </lineage>
</organism>
<evidence type="ECO:0000313" key="4">
    <source>
        <dbReference type="EMBL" id="KAF9452727.1"/>
    </source>
</evidence>
<accession>A0A9P5XLQ9</accession>
<evidence type="ECO:0000256" key="2">
    <source>
        <dbReference type="SAM" id="Phobius"/>
    </source>
</evidence>
<feature type="transmembrane region" description="Helical" evidence="2">
    <location>
        <begin position="252"/>
        <end position="270"/>
    </location>
</feature>
<evidence type="ECO:0000313" key="5">
    <source>
        <dbReference type="Proteomes" id="UP000807342"/>
    </source>
</evidence>
<protein>
    <recommendedName>
        <fullName evidence="3">DUF6533 domain-containing protein</fullName>
    </recommendedName>
</protein>
<feature type="region of interest" description="Disordered" evidence="1">
    <location>
        <begin position="284"/>
        <end position="306"/>
    </location>
</feature>
<gene>
    <name evidence="4" type="ORF">P691DRAFT_803449</name>
</gene>
<name>A0A9P5XLQ9_9AGAR</name>
<dbReference type="EMBL" id="MU151068">
    <property type="protein sequence ID" value="KAF9452727.1"/>
    <property type="molecule type" value="Genomic_DNA"/>
</dbReference>
<feature type="transmembrane region" description="Helical" evidence="2">
    <location>
        <begin position="145"/>
        <end position="165"/>
    </location>
</feature>
<evidence type="ECO:0000259" key="3">
    <source>
        <dbReference type="Pfam" id="PF20151"/>
    </source>
</evidence>
<keyword evidence="2" id="KW-1133">Transmembrane helix</keyword>
<feature type="domain" description="DUF6533" evidence="3">
    <location>
        <begin position="40"/>
        <end position="83"/>
    </location>
</feature>
<feature type="region of interest" description="Disordered" evidence="1">
    <location>
        <begin position="323"/>
        <end position="345"/>
    </location>
</feature>
<proteinExistence type="predicted"/>